<feature type="compositionally biased region" description="Low complexity" evidence="6">
    <location>
        <begin position="328"/>
        <end position="339"/>
    </location>
</feature>
<keyword evidence="9" id="KW-1185">Reference proteome</keyword>
<dbReference type="PROSITE" id="PS51886">
    <property type="entry name" value="TLDC"/>
    <property type="match status" value="1"/>
</dbReference>
<feature type="domain" description="TLDc" evidence="7">
    <location>
        <begin position="373"/>
        <end position="546"/>
    </location>
</feature>
<reference evidence="8 9" key="1">
    <citation type="journal article" date="2018" name="Mol. Biol. Evol.">
        <title>Analysis of the draft genome of the red seaweed Gracilariopsis chorda provides insights into genome size evolution in Rhodophyta.</title>
        <authorList>
            <person name="Lee J."/>
            <person name="Yang E.C."/>
            <person name="Graf L."/>
            <person name="Yang J.H."/>
            <person name="Qiu H."/>
            <person name="Zel Zion U."/>
            <person name="Chan C.X."/>
            <person name="Stephens T.G."/>
            <person name="Weber A.P.M."/>
            <person name="Boo G.H."/>
            <person name="Boo S.M."/>
            <person name="Kim K.M."/>
            <person name="Shin Y."/>
            <person name="Jung M."/>
            <person name="Lee S.J."/>
            <person name="Yim H.S."/>
            <person name="Lee J.H."/>
            <person name="Bhattacharya D."/>
            <person name="Yoon H.S."/>
        </authorList>
    </citation>
    <scope>NUCLEOTIDE SEQUENCE [LARGE SCALE GENOMIC DNA]</scope>
    <source>
        <strain evidence="8 9">SKKU-2015</strain>
        <tissue evidence="8">Whole body</tissue>
    </source>
</reference>
<dbReference type="GO" id="GO:0005739">
    <property type="term" value="C:mitochondrion"/>
    <property type="evidence" value="ECO:0007669"/>
    <property type="project" value="UniProtKB-SubCell"/>
</dbReference>
<evidence type="ECO:0000256" key="4">
    <source>
        <dbReference type="ARBA" id="ARBA00040604"/>
    </source>
</evidence>
<proteinExistence type="inferred from homology"/>
<dbReference type="SMART" id="SM00584">
    <property type="entry name" value="TLDc"/>
    <property type="match status" value="1"/>
</dbReference>
<dbReference type="PANTHER" id="PTHR23354:SF62">
    <property type="entry name" value="MUSTARD, ISOFORM V"/>
    <property type="match status" value="1"/>
</dbReference>
<dbReference type="InterPro" id="IPR006571">
    <property type="entry name" value="TLDc_dom"/>
</dbReference>
<feature type="coiled-coil region" evidence="5">
    <location>
        <begin position="41"/>
        <end position="68"/>
    </location>
</feature>
<evidence type="ECO:0000256" key="3">
    <source>
        <dbReference type="ARBA" id="ARBA00023128"/>
    </source>
</evidence>
<feature type="compositionally biased region" description="Polar residues" evidence="6">
    <location>
        <begin position="145"/>
        <end position="156"/>
    </location>
</feature>
<feature type="compositionally biased region" description="Low complexity" evidence="6">
    <location>
        <begin position="133"/>
        <end position="144"/>
    </location>
</feature>
<keyword evidence="3" id="KW-0496">Mitochondrion</keyword>
<evidence type="ECO:0000256" key="6">
    <source>
        <dbReference type="SAM" id="MobiDB-lite"/>
    </source>
</evidence>
<sequence length="553" mass="60958">MASSSSTTLKHDFESLSQEASSLAASLARRRADIALMRAEAATIAVALEAAKEQLDDLLRDESAIRSSAPRSAMRSTLRADFLPDQGLVKALKGQLEVTQEWLKTAIEKRSSLKQQLKELHASQSPSTSNANVPSPLEVPSSPSATASNEKSPQRTFRSDIVRSQPRRVQSVDSHLSKTPSAAMTLLTTLKQDAEAQTTFRQDHARIWRDITMPNLALILRDRPPKSSSEVSLGVVTERIFEGVTCFTPTVSNLSSPNRDMRIGKSEPIQKPSDKELELVIPLFGSLTTSAKDDDYIARILAPKSALTKVVDMVSDYDAPPSTRRHSSPLPSSSPEPSSVDIRPPTRAQEIARSAKHKEAVAKISQRLSNSSNVLTPEHFTQLIFSGAPARFHESSLELLYSTNSHGISLHTLYHRCQKRAPTVIAIRDMKGRVFGCYASQAWKATATRYYGSGESFVFGAEDQTHLQIFRWSRQNSYFQFTSGSFLAIGGGAGSHFALWIDEDLFMGTTSACATFENPPLTDVSSFDDKNTDEFKIVCLEVWAFVPRRIHSL</sequence>
<name>A0A2V3IMK5_9FLOR</name>
<evidence type="ECO:0000256" key="2">
    <source>
        <dbReference type="ARBA" id="ARBA00009540"/>
    </source>
</evidence>
<evidence type="ECO:0000256" key="1">
    <source>
        <dbReference type="ARBA" id="ARBA00004173"/>
    </source>
</evidence>
<evidence type="ECO:0000256" key="5">
    <source>
        <dbReference type="SAM" id="Coils"/>
    </source>
</evidence>
<protein>
    <recommendedName>
        <fullName evidence="4">Oxidation resistance protein 1</fullName>
    </recommendedName>
</protein>
<dbReference type="OrthoDB" id="26679at2759"/>
<evidence type="ECO:0000259" key="7">
    <source>
        <dbReference type="PROSITE" id="PS51886"/>
    </source>
</evidence>
<accession>A0A2V3IMK5</accession>
<evidence type="ECO:0000313" key="8">
    <source>
        <dbReference type="EMBL" id="PXF43315.1"/>
    </source>
</evidence>
<organism evidence="8 9">
    <name type="scientific">Gracilariopsis chorda</name>
    <dbReference type="NCBI Taxonomy" id="448386"/>
    <lineage>
        <taxon>Eukaryota</taxon>
        <taxon>Rhodophyta</taxon>
        <taxon>Florideophyceae</taxon>
        <taxon>Rhodymeniophycidae</taxon>
        <taxon>Gracilariales</taxon>
        <taxon>Gracilariaceae</taxon>
        <taxon>Gracilariopsis</taxon>
    </lineage>
</organism>
<feature type="compositionally biased region" description="Polar residues" evidence="6">
    <location>
        <begin position="122"/>
        <end position="132"/>
    </location>
</feature>
<comment type="subcellular location">
    <subcellularLocation>
        <location evidence="1">Mitochondrion</location>
    </subcellularLocation>
</comment>
<evidence type="ECO:0000313" key="9">
    <source>
        <dbReference type="Proteomes" id="UP000247409"/>
    </source>
</evidence>
<dbReference type="AlphaFoldDB" id="A0A2V3IMK5"/>
<feature type="region of interest" description="Disordered" evidence="6">
    <location>
        <begin position="318"/>
        <end position="345"/>
    </location>
</feature>
<feature type="compositionally biased region" description="Polar residues" evidence="6">
    <location>
        <begin position="167"/>
        <end position="177"/>
    </location>
</feature>
<keyword evidence="5" id="KW-0175">Coiled coil</keyword>
<dbReference type="EMBL" id="NBIV01000129">
    <property type="protein sequence ID" value="PXF43315.1"/>
    <property type="molecule type" value="Genomic_DNA"/>
</dbReference>
<dbReference type="Proteomes" id="UP000247409">
    <property type="component" value="Unassembled WGS sequence"/>
</dbReference>
<comment type="similarity">
    <text evidence="2">Belongs to the OXR1 family.</text>
</comment>
<dbReference type="PANTHER" id="PTHR23354">
    <property type="entry name" value="NUCLEOLAR PROTEIN 7/ESTROGEN RECEPTOR COACTIVATOR-RELATED"/>
    <property type="match status" value="1"/>
</dbReference>
<dbReference type="Pfam" id="PF07534">
    <property type="entry name" value="TLD"/>
    <property type="match status" value="1"/>
</dbReference>
<feature type="region of interest" description="Disordered" evidence="6">
    <location>
        <begin position="117"/>
        <end position="177"/>
    </location>
</feature>
<gene>
    <name evidence="8" type="ORF">BWQ96_06954</name>
</gene>
<comment type="caution">
    <text evidence="8">The sequence shown here is derived from an EMBL/GenBank/DDBJ whole genome shotgun (WGS) entry which is preliminary data.</text>
</comment>